<dbReference type="InterPro" id="IPR016181">
    <property type="entry name" value="Acyl_CoA_acyltransferase"/>
</dbReference>
<dbReference type="SUPFAM" id="SSF55729">
    <property type="entry name" value="Acyl-CoA N-acyltransferases (Nat)"/>
    <property type="match status" value="1"/>
</dbReference>
<sequence>MIRRLHPWELSDVIPIAREFHGVAQLGGEFDEANFMAHLNRFRMDGRLYAVGSYIEDRLVGALVGILAPHFMCRIFLAQELFWYVMPEHRAGSESLRMVKDFEAWARERKAFACIMATFHNADPDQRLPAVFERLGFPAIETHHFKPL</sequence>
<gene>
    <name evidence="2" type="ORF">SAMN02745166_01090</name>
</gene>
<dbReference type="EMBL" id="FUYE01000003">
    <property type="protein sequence ID" value="SKA85042.1"/>
    <property type="molecule type" value="Genomic_DNA"/>
</dbReference>
<feature type="domain" description="N-acetyltransferase" evidence="1">
    <location>
        <begin position="1"/>
        <end position="148"/>
    </location>
</feature>
<evidence type="ECO:0000313" key="2">
    <source>
        <dbReference type="EMBL" id="SKA85042.1"/>
    </source>
</evidence>
<keyword evidence="3" id="KW-1185">Reference proteome</keyword>
<dbReference type="OrthoDB" id="7959761at2"/>
<dbReference type="GO" id="GO:0016747">
    <property type="term" value="F:acyltransferase activity, transferring groups other than amino-acyl groups"/>
    <property type="evidence" value="ECO:0007669"/>
    <property type="project" value="InterPro"/>
</dbReference>
<accession>A0A1T4X624</accession>
<evidence type="ECO:0000313" key="3">
    <source>
        <dbReference type="Proteomes" id="UP000190774"/>
    </source>
</evidence>
<protein>
    <recommendedName>
        <fullName evidence="1">N-acetyltransferase domain-containing protein</fullName>
    </recommendedName>
</protein>
<dbReference type="STRING" id="48467.SAMN02745166_01090"/>
<dbReference type="Proteomes" id="UP000190774">
    <property type="component" value="Unassembled WGS sequence"/>
</dbReference>
<evidence type="ECO:0000259" key="1">
    <source>
        <dbReference type="PROSITE" id="PS51186"/>
    </source>
</evidence>
<organism evidence="2 3">
    <name type="scientific">Prosthecobacter debontii</name>
    <dbReference type="NCBI Taxonomy" id="48467"/>
    <lineage>
        <taxon>Bacteria</taxon>
        <taxon>Pseudomonadati</taxon>
        <taxon>Verrucomicrobiota</taxon>
        <taxon>Verrucomicrobiia</taxon>
        <taxon>Verrucomicrobiales</taxon>
        <taxon>Verrucomicrobiaceae</taxon>
        <taxon>Prosthecobacter</taxon>
    </lineage>
</organism>
<dbReference type="AlphaFoldDB" id="A0A1T4X624"/>
<dbReference type="RefSeq" id="WP_078812298.1">
    <property type="nucleotide sequence ID" value="NZ_FUYE01000003.1"/>
</dbReference>
<dbReference type="InterPro" id="IPR000182">
    <property type="entry name" value="GNAT_dom"/>
</dbReference>
<proteinExistence type="predicted"/>
<dbReference type="Gene3D" id="3.40.630.30">
    <property type="match status" value="1"/>
</dbReference>
<dbReference type="PROSITE" id="PS51186">
    <property type="entry name" value="GNAT"/>
    <property type="match status" value="1"/>
</dbReference>
<reference evidence="3" key="1">
    <citation type="submission" date="2017-02" db="EMBL/GenBank/DDBJ databases">
        <authorList>
            <person name="Varghese N."/>
            <person name="Submissions S."/>
        </authorList>
    </citation>
    <scope>NUCLEOTIDE SEQUENCE [LARGE SCALE GENOMIC DNA]</scope>
    <source>
        <strain evidence="3">ATCC 700200</strain>
    </source>
</reference>
<name>A0A1T4X624_9BACT</name>